<reference evidence="2 3" key="1">
    <citation type="journal article" date="2024" name="G3 (Bethesda)">
        <title>Genome assembly of Hibiscus sabdariffa L. provides insights into metabolisms of medicinal natural products.</title>
        <authorList>
            <person name="Kim T."/>
        </authorList>
    </citation>
    <scope>NUCLEOTIDE SEQUENCE [LARGE SCALE GENOMIC DNA]</scope>
    <source>
        <strain evidence="2">TK-2024</strain>
        <tissue evidence="2">Old leaves</tissue>
    </source>
</reference>
<evidence type="ECO:0000313" key="2">
    <source>
        <dbReference type="EMBL" id="KAK9042306.1"/>
    </source>
</evidence>
<sequence length="101" mass="11856">MPLILSQHHMMERSPRYRAYCHDLPKAHRVKPSTLGRFSEKQAPRKDKRQPKKDCHHHKACHHDLEGSTRVWDAPPRPRRFKAYQEDPGAFKIPREGVGSI</sequence>
<name>A0ABR2TYD0_9ROSI</name>
<organism evidence="2 3">
    <name type="scientific">Hibiscus sabdariffa</name>
    <name type="common">roselle</name>
    <dbReference type="NCBI Taxonomy" id="183260"/>
    <lineage>
        <taxon>Eukaryota</taxon>
        <taxon>Viridiplantae</taxon>
        <taxon>Streptophyta</taxon>
        <taxon>Embryophyta</taxon>
        <taxon>Tracheophyta</taxon>
        <taxon>Spermatophyta</taxon>
        <taxon>Magnoliopsida</taxon>
        <taxon>eudicotyledons</taxon>
        <taxon>Gunneridae</taxon>
        <taxon>Pentapetalae</taxon>
        <taxon>rosids</taxon>
        <taxon>malvids</taxon>
        <taxon>Malvales</taxon>
        <taxon>Malvaceae</taxon>
        <taxon>Malvoideae</taxon>
        <taxon>Hibiscus</taxon>
    </lineage>
</organism>
<evidence type="ECO:0000313" key="3">
    <source>
        <dbReference type="Proteomes" id="UP001396334"/>
    </source>
</evidence>
<feature type="compositionally biased region" description="Basic residues" evidence="1">
    <location>
        <begin position="46"/>
        <end position="61"/>
    </location>
</feature>
<keyword evidence="3" id="KW-1185">Reference proteome</keyword>
<dbReference type="EMBL" id="JBBPBN010000004">
    <property type="protein sequence ID" value="KAK9042306.1"/>
    <property type="molecule type" value="Genomic_DNA"/>
</dbReference>
<evidence type="ECO:0000256" key="1">
    <source>
        <dbReference type="SAM" id="MobiDB-lite"/>
    </source>
</evidence>
<gene>
    <name evidence="2" type="ORF">V6N11_017383</name>
</gene>
<accession>A0ABR2TYD0</accession>
<dbReference type="Proteomes" id="UP001396334">
    <property type="component" value="Unassembled WGS sequence"/>
</dbReference>
<comment type="caution">
    <text evidence="2">The sequence shown here is derived from an EMBL/GenBank/DDBJ whole genome shotgun (WGS) entry which is preliminary data.</text>
</comment>
<proteinExistence type="predicted"/>
<protein>
    <submittedName>
        <fullName evidence="2">Uncharacterized protein</fullName>
    </submittedName>
</protein>
<feature type="region of interest" description="Disordered" evidence="1">
    <location>
        <begin position="30"/>
        <end position="101"/>
    </location>
</feature>